<reference evidence="1" key="1">
    <citation type="submission" date="2014-12" db="EMBL/GenBank/DDBJ databases">
        <title>Insight into the proteome of Arion vulgaris.</title>
        <authorList>
            <person name="Aradska J."/>
            <person name="Bulat T."/>
            <person name="Smidak R."/>
            <person name="Sarate P."/>
            <person name="Gangsoo J."/>
            <person name="Sialana F."/>
            <person name="Bilban M."/>
            <person name="Lubec G."/>
        </authorList>
    </citation>
    <scope>NUCLEOTIDE SEQUENCE</scope>
    <source>
        <tissue evidence="1">Skin</tissue>
    </source>
</reference>
<sequence>MQETICYRQYMGTTSSQQCYRPVNELVTKYSCSHNSKQSFRDNIQKKNTFWFGISSLH</sequence>
<accession>A0A0B6ZJC9</accession>
<organism evidence="1">
    <name type="scientific">Arion vulgaris</name>
    <dbReference type="NCBI Taxonomy" id="1028688"/>
    <lineage>
        <taxon>Eukaryota</taxon>
        <taxon>Metazoa</taxon>
        <taxon>Spiralia</taxon>
        <taxon>Lophotrochozoa</taxon>
        <taxon>Mollusca</taxon>
        <taxon>Gastropoda</taxon>
        <taxon>Heterobranchia</taxon>
        <taxon>Euthyneura</taxon>
        <taxon>Panpulmonata</taxon>
        <taxon>Eupulmonata</taxon>
        <taxon>Stylommatophora</taxon>
        <taxon>Helicina</taxon>
        <taxon>Arionoidea</taxon>
        <taxon>Arionidae</taxon>
        <taxon>Arion</taxon>
    </lineage>
</organism>
<feature type="non-terminal residue" evidence="1">
    <location>
        <position position="58"/>
    </location>
</feature>
<gene>
    <name evidence="1" type="primary">ORF64226</name>
</gene>
<evidence type="ECO:0000313" key="1">
    <source>
        <dbReference type="EMBL" id="CEK67870.1"/>
    </source>
</evidence>
<protein>
    <submittedName>
        <fullName evidence="1">Uncharacterized protein</fullName>
    </submittedName>
</protein>
<proteinExistence type="predicted"/>
<name>A0A0B6ZJC9_9EUPU</name>
<dbReference type="EMBL" id="HACG01021005">
    <property type="protein sequence ID" value="CEK67870.1"/>
    <property type="molecule type" value="Transcribed_RNA"/>
</dbReference>
<dbReference type="AlphaFoldDB" id="A0A0B6ZJC9"/>